<keyword evidence="2" id="KW-1185">Reference proteome</keyword>
<accession>A0ACC0J797</accession>
<sequence>MGEVDIDDIFKALRVVPEFDGNPNVLVRFLNLCDKIITTYVKPGAGNDLNNLSILNGILNKITGSAARTLATNGIPDTWAGIRESLINNFSDRRNETALYTDLSMMTQGRDTPQVFYEKCQHLLSTIVTYVQLHESVETTISAKRELYKNLALQTFLRGLSEPLGSRIRCMKPSSLEQALEYAQAELNVMYLQNKNKNYEIAQKPQFFQQFNTNIPQRPYNNNTQHLQQQRPDNNTNFFRPQTNPQQAGPSRTQQMFRALPRSNMSTGFKIPQRPIFPHQNQNYPRPMSGISHPVARTLAPSRNWNQYPHRNNNNANTNLHECLFSDESYVDNNYYADYDYDYDQSPELYVPSDDVEQITQVQEPDTVAETQDPQNFCKNNPPLKLLIDTGANKSFISPEAVKQFYTEYPLQYDPFVVTNIHASTINDYSITIPSFPEFNSDQPLKLFVYKFHDYFDGLIGCDLLEQWQAVINYGTRQFRTPQAINPICMYTSGNINLLESVIPANSSILVETPVDVQNGDIFVERQVLCNCIISNCISTANNNKGIVEITNPFPHDVIFTLTEPVNAELFNSETRCRRSDDSQRISRVEHVLSRLRTDHLNTEETLNLRKLCTKYADIFYIEDEPLTFTNQIKHHIKTTDEVPIHSKTYRYPYIHRQEVKTQIAKILERTHLGSPKKSDASGKVKWRLVVDFRKLNSKTIDDKYPIPNISDILDKLGKCQYFTTLDLASGFYQVEMNPSDIHKTGFNVENGHYEFLRMPMGLKNSPSTFQRVMDNVLQGLQNSICLVYLDDILVFSTSLQEHIINLEKIFQRLRESNFKIQMDKSEFMKQETPYLGHIITPQGVKPNPDKISAIKKYPLPRTAKQIKQFLGLLGYYRKFIPDFARITKPLTQCLKKNKGVNINQEYIECFEKCKTLLINDPILQYPDFSKEFILRTDASNVALGAVLSQGPLTSDKPISFASRTLNDSELNYSTIEKELLAIVWATQYFRPYLFGRKFKIITDHKPLQWMMNLKEPNARITRWSLKLSEYDFSVIYKKGKSNTIADALSRIEIHNEVSSMIANSPETPNVYDLEDRQTETNHTSNESPILEIPISDDPLNKFTRQIVFRIIDRKSRISDTLTKPFETHLRTYVEICKENLELELITAITKHVDPKYRTAILVQPIEEMYTIVPIIQNTFKNTSMKLVLVKSEIENVSNFERQQEIIRKYHEGTALHSATSSRQHLVRQLNVTAQRHDTTRESSRVGTRNLTSISVLITFYVHVGSSKNLSSTDEETILPPENETALYTDLSMMTQGRDTPQVFYEKCQHLLSTIVTYVQLHESVETTISAKRELYKNLALQTFLRGLSEPLGSRIRCMKPSSLEQALEYAQAELNVMYLQNKNKNYEIAQKPQFFQQFNTNIPQRPYNNNTQHLQQQRPDNNTNFFRPQTNPQQAGPSRTQQMFRALPRSNMSTGFKIPQRPIFPHQNQNYPRPMSGISHPVARTLAPSRNWNQYPHRNNNNANTNLHECLFSDESYVDNNYYADYDYDYDQSPELYVPSDDVEQITQVQEPDTVAETQDPQNFCKNNPPLKLLIDTGANKSFISPEAVKQFYTEYPLQYDPFVVTNIHASTINDYSITIPSFPEFNSDQPLKLFVYKFHDYFDGLIGCDLLEQWQAVINYGTRQFRTPQAINPICMYTSGNINLLESVIPANSSILVETPVDVQNGDIFVERQVLCNCIISNCISTANNNKGIVEITNPFPHDVIFTLTEPVNAELFNSETRCRRSDDSQRISRVEHVLSRLRTDHLNTEETLNLRKLCTKYADIFYIEDEPLTFTNQIKHHIKTTDEVPIHSKTYRYPYIHRQEVKTQIAKMLEQGIIQPSTSAWSAPIWVVPKKSDASGKVKWRLVVDFRKLNSKTIDDKYPIPNISDILDKLGKCQYFTTLDLASGFYQVEMNPSDIHKTGFNVENGHYEFLRMPMGLKNSPSTFQRVMDNVLQGLQNSICLVYLDDILVFSTSLQEHIINLEKIFQRLRESNFKIQMDKSEFMKQETPYLGHIITPQGYPDFSKEFILRTDASNVALGAVLSQGPLTSDKPISFASRTLNDSELNYSTIEKELLAIVWATQYFRPYLFGRKFKIITDHKPLQWMMNLKEPNARITRWSLKLSEYDFSVSSMIANSPETPNVYDLEDRQTETNHTSNESPILEIPISDDPLNKFTRQIVFRIIDRKSRISDTLTKPFETHLRTYVEICKENLELELITAITKHVDPKYRTAILVQPIEEMYTIVPIIQNTFKNTSMKLVLVKSEIENVSNFERQQEIIRKYHEGKTNHRGINESYLALAHKYFWPKMRDSITKYINECIVCGQAKYERCPIRPQFQVVPPATKPFVTIHADTFTVEREKYLTIIDSFSKYAQAYRLSDGTALSIVKALLQFCTHHGLPLTLVTDQGTEFTNQLVAEFLRVHKINHHKVAAHAPNENGIIEKFHSTFLEHLRILKLENSSEHSKHLVPYALLAYNSSIHSFTKCRPYDLINGHFDPRDPIDIDVTELLLQNYINDHRNKMKTVYNLVHNSCLEQRESIMTRVNMNRNPNIEYSPQQEVYIRNPLADRQKIAPRYTHDTVKEDLPVHIYTSKKRGPVPKLHLPMWTWISLALTQEIHLESFDDGPGILPFKMGPTKVVSHYHTFLQSIQLGKLHDDIDLIKTQLTNASNSLANNTFRFFQSQIKYLYAKLNKVSAQLSTFSSKRVRRGLIDPLGSVIKSISGNLDHNDAIRYDHALKILKNNDEKLSKTFNEHISLNKKWMVEHKKILSALNTNQQILSKDLLNLKNDSMLSNGKLLDYAHLAQMFNIVSENINDLYTELLRIENILAFSKLSNVHHSILSISSLKDMIGKLHEIYSKDQILDLDTRDYYSFINVGSYFSKNDLVVVLKVPIICQGSFDFYKLCPLPNKYGRILIPPYPFIATNPQEYVYVEAECPKSGDWYICQQKLSHQIRTERDCIHKLIHLQEIDGTCKTTPISLSKEALLELDDQHYAITFPNPTKVQINCQQEQHIILNGSYVATIPQHCSLKSSQFTIVNINNKLRGQPLKIMSIQPETRSQQSSPMLRMNSINLSNLEAIEQQISMEKPIETNAIQSSTLYHTTLPLYLIILFGAGVTAFILYRKHRARAKVDIKQDNIELKKAATFALNLANTLRHRVSTSYDNSTSRRNVTTLRHHATSPTQNVVYNLSLTDLTEQRRLVWYSPENDVKMCVVKGKDEEHGPASGWCRLRDCEERNGNSFKDRNIRSVVHNKHIARYESLRDAFN</sequence>
<protein>
    <submittedName>
        <fullName evidence="1">Uncharacterized protein</fullName>
    </submittedName>
</protein>
<reference evidence="1 2" key="1">
    <citation type="journal article" date="2022" name="Genome Biol. Evol.">
        <title>The Spruce Budworm Genome: Reconstructing the Evolutionary History of Antifreeze Proteins.</title>
        <authorList>
            <person name="Beliveau C."/>
            <person name="Gagne P."/>
            <person name="Picq S."/>
            <person name="Vernygora O."/>
            <person name="Keeling C.I."/>
            <person name="Pinkney K."/>
            <person name="Doucet D."/>
            <person name="Wen F."/>
            <person name="Johnston J.S."/>
            <person name="Maaroufi H."/>
            <person name="Boyle B."/>
            <person name="Laroche J."/>
            <person name="Dewar K."/>
            <person name="Juretic N."/>
            <person name="Blackburn G."/>
            <person name="Nisole A."/>
            <person name="Brunet B."/>
            <person name="Brandao M."/>
            <person name="Lumley L."/>
            <person name="Duan J."/>
            <person name="Quan G."/>
            <person name="Lucarotti C.J."/>
            <person name="Roe A.D."/>
            <person name="Sperling F.A.H."/>
            <person name="Levesque R.C."/>
            <person name="Cusson M."/>
        </authorList>
    </citation>
    <scope>NUCLEOTIDE SEQUENCE [LARGE SCALE GENOMIC DNA]</scope>
    <source>
        <strain evidence="1">Glfc:IPQL:Cfum</strain>
    </source>
</reference>
<proteinExistence type="predicted"/>
<gene>
    <name evidence="1" type="ORF">MSG28_008585</name>
</gene>
<evidence type="ECO:0000313" key="1">
    <source>
        <dbReference type="EMBL" id="KAI8419982.1"/>
    </source>
</evidence>
<organism evidence="1 2">
    <name type="scientific">Choristoneura fumiferana</name>
    <name type="common">Spruce budworm moth</name>
    <name type="synonym">Archips fumiferana</name>
    <dbReference type="NCBI Taxonomy" id="7141"/>
    <lineage>
        <taxon>Eukaryota</taxon>
        <taxon>Metazoa</taxon>
        <taxon>Ecdysozoa</taxon>
        <taxon>Arthropoda</taxon>
        <taxon>Hexapoda</taxon>
        <taxon>Insecta</taxon>
        <taxon>Pterygota</taxon>
        <taxon>Neoptera</taxon>
        <taxon>Endopterygota</taxon>
        <taxon>Lepidoptera</taxon>
        <taxon>Glossata</taxon>
        <taxon>Ditrysia</taxon>
        <taxon>Tortricoidea</taxon>
        <taxon>Tortricidae</taxon>
        <taxon>Tortricinae</taxon>
        <taxon>Choristoneura</taxon>
    </lineage>
</organism>
<comment type="caution">
    <text evidence="1">The sequence shown here is derived from an EMBL/GenBank/DDBJ whole genome shotgun (WGS) entry which is preliminary data.</text>
</comment>
<evidence type="ECO:0000313" key="2">
    <source>
        <dbReference type="Proteomes" id="UP001064048"/>
    </source>
</evidence>
<name>A0ACC0J797_CHOFU</name>
<dbReference type="EMBL" id="CM046114">
    <property type="protein sequence ID" value="KAI8419982.1"/>
    <property type="molecule type" value="Genomic_DNA"/>
</dbReference>
<dbReference type="Proteomes" id="UP001064048">
    <property type="component" value="Chromosome 14"/>
</dbReference>